<evidence type="ECO:0000313" key="4">
    <source>
        <dbReference type="Proteomes" id="UP000582016"/>
    </source>
</evidence>
<gene>
    <name evidence="3" type="ORF">FPHYL_9034</name>
</gene>
<dbReference type="InterPro" id="IPR045518">
    <property type="entry name" value="2EXR"/>
</dbReference>
<evidence type="ECO:0000313" key="3">
    <source>
        <dbReference type="EMBL" id="KAF5552087.1"/>
    </source>
</evidence>
<feature type="domain" description="2EXR" evidence="2">
    <location>
        <begin position="151"/>
        <end position="251"/>
    </location>
</feature>
<proteinExistence type="predicted"/>
<evidence type="ECO:0000256" key="1">
    <source>
        <dbReference type="SAM" id="MobiDB-lite"/>
    </source>
</evidence>
<sequence>MCNSGTGISLPIVPHMNHLVAQKALAAATVTISPATARASPSRGTVHQVKAFTPEALLFALHHSSNFQLLTFDILHLTNFRLPYRLNFYQDSSSALVRHISNGYGIGVISLMVYSIMMQPMAVEDPDHGVGLKQTEKMPALSANEMSPMTFHRFRNLPTEVRLMVWKAACFPYAADQRGLHYIDLETVEKNLIDGVLIIDIGSMEMKALHPDFQTSPNEQRVVGCAKRSAYMWDAGLWKACRESRDVIFMHFQLNIWRGPQGKDIDPLELDECLSKACRPYFEDRASGSDEELYEMYEERPDHESSVHEREPFLHTCLVPHSQEHAERFMVMPTRDLFRIKNLSKSQLPVSIDSPRLHSRCPNGRKIVLLRAFNLVFEFDNSWLDDFPESWRELQKEESPRGLFASWVEDRMEGWGDAPCIYLLNKAARWGPHWWVKDDTVFHDCDNAYVEVDNNYFGFYPGKPAEASAMLQFLWHVWALRNVAFCRECTHDEICMMCNHDPSFDMTGFVKVLVRHEVEPARGQIEDRVDELGELENGNDCEIEHESEDGKEGQEASES</sequence>
<dbReference type="AlphaFoldDB" id="A0A8H5JBK7"/>
<comment type="caution">
    <text evidence="3">The sequence shown here is derived from an EMBL/GenBank/DDBJ whole genome shotgun (WGS) entry which is preliminary data.</text>
</comment>
<dbReference type="Proteomes" id="UP000582016">
    <property type="component" value="Unassembled WGS sequence"/>
</dbReference>
<feature type="compositionally biased region" description="Acidic residues" evidence="1">
    <location>
        <begin position="532"/>
        <end position="541"/>
    </location>
</feature>
<dbReference type="EMBL" id="JAAOAQ010000360">
    <property type="protein sequence ID" value="KAF5552087.1"/>
    <property type="molecule type" value="Genomic_DNA"/>
</dbReference>
<reference evidence="3 4" key="1">
    <citation type="submission" date="2020-05" db="EMBL/GenBank/DDBJ databases">
        <title>Identification and distribution of gene clusters putatively required for synthesis of sphingolipid metabolism inhibitors in phylogenetically diverse species of the filamentous fungus Fusarium.</title>
        <authorList>
            <person name="Kim H.-S."/>
            <person name="Busman M."/>
            <person name="Brown D.W."/>
            <person name="Divon H."/>
            <person name="Uhlig S."/>
            <person name="Proctor R.H."/>
        </authorList>
    </citation>
    <scope>NUCLEOTIDE SEQUENCE [LARGE SCALE GENOMIC DNA]</scope>
    <source>
        <strain evidence="3 4">NRRL 13617</strain>
    </source>
</reference>
<dbReference type="OrthoDB" id="3596450at2759"/>
<evidence type="ECO:0000259" key="2">
    <source>
        <dbReference type="Pfam" id="PF20150"/>
    </source>
</evidence>
<name>A0A8H5JBK7_9HYPO</name>
<dbReference type="Pfam" id="PF20150">
    <property type="entry name" value="2EXR"/>
    <property type="match status" value="1"/>
</dbReference>
<feature type="region of interest" description="Disordered" evidence="1">
    <location>
        <begin position="525"/>
        <end position="559"/>
    </location>
</feature>
<accession>A0A8H5JBK7</accession>
<protein>
    <recommendedName>
        <fullName evidence="2">2EXR domain-containing protein</fullName>
    </recommendedName>
</protein>
<organism evidence="3 4">
    <name type="scientific">Fusarium phyllophilum</name>
    <dbReference type="NCBI Taxonomy" id="47803"/>
    <lineage>
        <taxon>Eukaryota</taxon>
        <taxon>Fungi</taxon>
        <taxon>Dikarya</taxon>
        <taxon>Ascomycota</taxon>
        <taxon>Pezizomycotina</taxon>
        <taxon>Sordariomycetes</taxon>
        <taxon>Hypocreomycetidae</taxon>
        <taxon>Hypocreales</taxon>
        <taxon>Nectriaceae</taxon>
        <taxon>Fusarium</taxon>
        <taxon>Fusarium fujikuroi species complex</taxon>
    </lineage>
</organism>
<keyword evidence="4" id="KW-1185">Reference proteome</keyword>
<feature type="compositionally biased region" description="Basic and acidic residues" evidence="1">
    <location>
        <begin position="542"/>
        <end position="559"/>
    </location>
</feature>